<name>A0ABV9Z1H0_9HYPH</name>
<dbReference type="NCBIfam" id="TIGR01705">
    <property type="entry name" value="MTA_SAH-nuc-hyp"/>
    <property type="match status" value="1"/>
</dbReference>
<evidence type="ECO:0000259" key="1">
    <source>
        <dbReference type="Pfam" id="PF01048"/>
    </source>
</evidence>
<dbReference type="InterPro" id="IPR000845">
    <property type="entry name" value="Nucleoside_phosphorylase_d"/>
</dbReference>
<dbReference type="GO" id="GO:0008930">
    <property type="term" value="F:methylthioadenosine nucleosidase activity"/>
    <property type="evidence" value="ECO:0007669"/>
    <property type="project" value="UniProtKB-EC"/>
</dbReference>
<dbReference type="GO" id="GO:0008782">
    <property type="term" value="F:adenosylhomocysteine nucleosidase activity"/>
    <property type="evidence" value="ECO:0007669"/>
    <property type="project" value="UniProtKB-EC"/>
</dbReference>
<dbReference type="RefSeq" id="WP_379770215.1">
    <property type="nucleotide sequence ID" value="NZ_JBHSJF010000006.1"/>
</dbReference>
<sequence length="214" mass="22715">MTAVYRAADGDLRVLFVMAAEPEYGPELRTLIKPIITGVGPVEAAIRVTLALTEDPADLVISMGSAGSRLLSQASIYQVSSVAYRDMDASPLGFEKGLTPFLGLPAVLPIFQRLPGIPEASLSTGGAIVNGEAYVAIAADMVDMETYAVFRAASLCGASMIGLRGISDGRDPISKYSDWTQYLHDIDAALAAIVRNLPETFAAKPKSYWTGREG</sequence>
<keyword evidence="3" id="KW-1185">Reference proteome</keyword>
<dbReference type="Gene3D" id="3.40.50.1580">
    <property type="entry name" value="Nucleoside phosphorylase domain"/>
    <property type="match status" value="1"/>
</dbReference>
<gene>
    <name evidence="2" type="ORF">ACFPFW_08060</name>
</gene>
<dbReference type="Proteomes" id="UP001595796">
    <property type="component" value="Unassembled WGS sequence"/>
</dbReference>
<evidence type="ECO:0000313" key="3">
    <source>
        <dbReference type="Proteomes" id="UP001595796"/>
    </source>
</evidence>
<keyword evidence="2" id="KW-0326">Glycosidase</keyword>
<organism evidence="2 3">
    <name type="scientific">Flaviflagellibacter deserti</name>
    <dbReference type="NCBI Taxonomy" id="2267266"/>
    <lineage>
        <taxon>Bacteria</taxon>
        <taxon>Pseudomonadati</taxon>
        <taxon>Pseudomonadota</taxon>
        <taxon>Alphaproteobacteria</taxon>
        <taxon>Hyphomicrobiales</taxon>
        <taxon>Flaviflagellibacter</taxon>
    </lineage>
</organism>
<dbReference type="InterPro" id="IPR010050">
    <property type="entry name" value="MTA_SAH_nuc_hyp"/>
</dbReference>
<comment type="caution">
    <text evidence="2">The sequence shown here is derived from an EMBL/GenBank/DDBJ whole genome shotgun (WGS) entry which is preliminary data.</text>
</comment>
<feature type="domain" description="Nucleoside phosphorylase" evidence="1">
    <location>
        <begin position="135"/>
        <end position="172"/>
    </location>
</feature>
<dbReference type="Pfam" id="PF01048">
    <property type="entry name" value="PNP_UDP_1"/>
    <property type="match status" value="1"/>
</dbReference>
<proteinExistence type="predicted"/>
<dbReference type="InterPro" id="IPR035994">
    <property type="entry name" value="Nucleoside_phosphorylase_sf"/>
</dbReference>
<dbReference type="SUPFAM" id="SSF53167">
    <property type="entry name" value="Purine and uridine phosphorylases"/>
    <property type="match status" value="1"/>
</dbReference>
<accession>A0ABV9Z1H0</accession>
<protein>
    <submittedName>
        <fullName evidence="2">5'-methylthioadenosine/S-adenosylhomocysteine nucleosidase</fullName>
        <ecNumber evidence="2">3.2.2.16</ecNumber>
        <ecNumber evidence="2">3.2.2.9</ecNumber>
    </submittedName>
</protein>
<dbReference type="EMBL" id="JBHSJF010000006">
    <property type="protein sequence ID" value="MFC5067971.1"/>
    <property type="molecule type" value="Genomic_DNA"/>
</dbReference>
<reference evidence="3" key="1">
    <citation type="journal article" date="2019" name="Int. J. Syst. Evol. Microbiol.">
        <title>The Global Catalogue of Microorganisms (GCM) 10K type strain sequencing project: providing services to taxonomists for standard genome sequencing and annotation.</title>
        <authorList>
            <consortium name="The Broad Institute Genomics Platform"/>
            <consortium name="The Broad Institute Genome Sequencing Center for Infectious Disease"/>
            <person name="Wu L."/>
            <person name="Ma J."/>
        </authorList>
    </citation>
    <scope>NUCLEOTIDE SEQUENCE [LARGE SCALE GENOMIC DNA]</scope>
    <source>
        <strain evidence="3">CGMCC 1.16444</strain>
    </source>
</reference>
<keyword evidence="2" id="KW-0378">Hydrolase</keyword>
<dbReference type="EC" id="3.2.2.16" evidence="2"/>
<dbReference type="EC" id="3.2.2.9" evidence="2"/>
<evidence type="ECO:0000313" key="2">
    <source>
        <dbReference type="EMBL" id="MFC5067971.1"/>
    </source>
</evidence>